<proteinExistence type="predicted"/>
<accession>E3FTC0</accession>
<dbReference type="STRING" id="378806.STAUR_0530"/>
<dbReference type="EMBL" id="CP002271">
    <property type="protein sequence ID" value="ADO68334.1"/>
    <property type="molecule type" value="Genomic_DNA"/>
</dbReference>
<reference evidence="2 3" key="1">
    <citation type="journal article" date="2011" name="Mol. Biol. Evol.">
        <title>Comparative genomic analysis of fruiting body formation in Myxococcales.</title>
        <authorList>
            <person name="Huntley S."/>
            <person name="Hamann N."/>
            <person name="Wegener-Feldbrugge S."/>
            <person name="Treuner-Lange A."/>
            <person name="Kube M."/>
            <person name="Reinhardt R."/>
            <person name="Klages S."/>
            <person name="Muller R."/>
            <person name="Ronning C.M."/>
            <person name="Nierman W.C."/>
            <person name="Sogaard-Andersen L."/>
        </authorList>
    </citation>
    <scope>NUCLEOTIDE SEQUENCE [LARGE SCALE GENOMIC DNA]</scope>
    <source>
        <strain evidence="2 3">DW4/3-1</strain>
    </source>
</reference>
<feature type="region of interest" description="Disordered" evidence="1">
    <location>
        <begin position="64"/>
        <end position="84"/>
    </location>
</feature>
<dbReference type="AlphaFoldDB" id="E3FTC0"/>
<keyword evidence="3" id="KW-1185">Reference proteome</keyword>
<sequence length="84" mass="8972">MDGTERLHCTLTGKATPPGSASGPVFGSREDGKEGRLIPPREGLRRRIPPSYSWLLPPACGRLAAHDSQSARSRQTSRSGTACL</sequence>
<evidence type="ECO:0000256" key="1">
    <source>
        <dbReference type="SAM" id="MobiDB-lite"/>
    </source>
</evidence>
<dbReference type="KEGG" id="sur:STAUR_0530"/>
<evidence type="ECO:0000313" key="2">
    <source>
        <dbReference type="EMBL" id="ADO68334.1"/>
    </source>
</evidence>
<dbReference type="Proteomes" id="UP000001351">
    <property type="component" value="Chromosome"/>
</dbReference>
<gene>
    <name evidence="2" type="ordered locus">STAUR_0530</name>
</gene>
<dbReference type="HOGENOM" id="CLU_2525957_0_0_7"/>
<feature type="region of interest" description="Disordered" evidence="1">
    <location>
        <begin position="1"/>
        <end position="50"/>
    </location>
</feature>
<feature type="compositionally biased region" description="Low complexity" evidence="1">
    <location>
        <begin position="68"/>
        <end position="84"/>
    </location>
</feature>
<name>E3FTC0_STIAD</name>
<organism evidence="2 3">
    <name type="scientific">Stigmatella aurantiaca (strain DW4/3-1)</name>
    <dbReference type="NCBI Taxonomy" id="378806"/>
    <lineage>
        <taxon>Bacteria</taxon>
        <taxon>Pseudomonadati</taxon>
        <taxon>Myxococcota</taxon>
        <taxon>Myxococcia</taxon>
        <taxon>Myxococcales</taxon>
        <taxon>Cystobacterineae</taxon>
        <taxon>Archangiaceae</taxon>
        <taxon>Stigmatella</taxon>
    </lineage>
</organism>
<protein>
    <submittedName>
        <fullName evidence="2">Uncharacterized protein</fullName>
    </submittedName>
</protein>
<evidence type="ECO:0000313" key="3">
    <source>
        <dbReference type="Proteomes" id="UP000001351"/>
    </source>
</evidence>